<evidence type="ECO:0000313" key="2">
    <source>
        <dbReference type="Proteomes" id="UP000245207"/>
    </source>
</evidence>
<dbReference type="OrthoDB" id="1745215at2759"/>
<keyword evidence="2" id="KW-1185">Reference proteome</keyword>
<gene>
    <name evidence="1" type="ORF">CTI12_AA482370</name>
</gene>
<organism evidence="1 2">
    <name type="scientific">Artemisia annua</name>
    <name type="common">Sweet wormwood</name>
    <dbReference type="NCBI Taxonomy" id="35608"/>
    <lineage>
        <taxon>Eukaryota</taxon>
        <taxon>Viridiplantae</taxon>
        <taxon>Streptophyta</taxon>
        <taxon>Embryophyta</taxon>
        <taxon>Tracheophyta</taxon>
        <taxon>Spermatophyta</taxon>
        <taxon>Magnoliopsida</taxon>
        <taxon>eudicotyledons</taxon>
        <taxon>Gunneridae</taxon>
        <taxon>Pentapetalae</taxon>
        <taxon>asterids</taxon>
        <taxon>campanulids</taxon>
        <taxon>Asterales</taxon>
        <taxon>Asteraceae</taxon>
        <taxon>Asteroideae</taxon>
        <taxon>Anthemideae</taxon>
        <taxon>Artemisiinae</taxon>
        <taxon>Artemisia</taxon>
    </lineage>
</organism>
<evidence type="ECO:0000313" key="1">
    <source>
        <dbReference type="EMBL" id="PWA49267.1"/>
    </source>
</evidence>
<proteinExistence type="predicted"/>
<dbReference type="AlphaFoldDB" id="A0A2U1LJU0"/>
<accession>A0A2U1LJU0</accession>
<dbReference type="EMBL" id="PKPP01009008">
    <property type="protein sequence ID" value="PWA49267.1"/>
    <property type="molecule type" value="Genomic_DNA"/>
</dbReference>
<dbReference type="Proteomes" id="UP000245207">
    <property type="component" value="Unassembled WGS sequence"/>
</dbReference>
<protein>
    <submittedName>
        <fullName evidence="1">Structural maintenance of chromosome 3</fullName>
    </submittedName>
</protein>
<name>A0A2U1LJU0_ARTAN</name>
<dbReference type="STRING" id="35608.A0A2U1LJU0"/>
<comment type="caution">
    <text evidence="1">The sequence shown here is derived from an EMBL/GenBank/DDBJ whole genome shotgun (WGS) entry which is preliminary data.</text>
</comment>
<sequence length="174" mass="19887">MVKTTDLGGEVGLLRWWNKNENDSPVGVHYRCIVSLLFFVTGRRRTPRPRQARRIPRSAAPMPNNRGAPDTYVSLGILRQDTISFSVYLDESHKQLEALNEKRPGVVQMVKLANKEREILETVKNEAEDYMLKELSLLKWQEKAVKFASEDNAAKMEETKKTASGLQENITAER</sequence>
<reference evidence="1 2" key="1">
    <citation type="journal article" date="2018" name="Mol. Plant">
        <title>The genome of Artemisia annua provides insight into the evolution of Asteraceae family and artemisinin biosynthesis.</title>
        <authorList>
            <person name="Shen Q."/>
            <person name="Zhang L."/>
            <person name="Liao Z."/>
            <person name="Wang S."/>
            <person name="Yan T."/>
            <person name="Shi P."/>
            <person name="Liu M."/>
            <person name="Fu X."/>
            <person name="Pan Q."/>
            <person name="Wang Y."/>
            <person name="Lv Z."/>
            <person name="Lu X."/>
            <person name="Zhang F."/>
            <person name="Jiang W."/>
            <person name="Ma Y."/>
            <person name="Chen M."/>
            <person name="Hao X."/>
            <person name="Li L."/>
            <person name="Tang Y."/>
            <person name="Lv G."/>
            <person name="Zhou Y."/>
            <person name="Sun X."/>
            <person name="Brodelius P.E."/>
            <person name="Rose J.K.C."/>
            <person name="Tang K."/>
        </authorList>
    </citation>
    <scope>NUCLEOTIDE SEQUENCE [LARGE SCALE GENOMIC DNA]</scope>
    <source>
        <strain evidence="2">cv. Huhao1</strain>
        <tissue evidence="1">Leaf</tissue>
    </source>
</reference>